<name>A0AAE0GPQ2_9CHLO</name>
<feature type="transmembrane region" description="Helical" evidence="1">
    <location>
        <begin position="76"/>
        <end position="105"/>
    </location>
</feature>
<dbReference type="EMBL" id="LGRX02003691">
    <property type="protein sequence ID" value="KAK3281831.1"/>
    <property type="molecule type" value="Genomic_DNA"/>
</dbReference>
<dbReference type="AlphaFoldDB" id="A0AAE0GPQ2"/>
<feature type="transmembrane region" description="Helical" evidence="1">
    <location>
        <begin position="38"/>
        <end position="64"/>
    </location>
</feature>
<keyword evidence="2" id="KW-0732">Signal</keyword>
<comment type="caution">
    <text evidence="3">The sequence shown here is derived from an EMBL/GenBank/DDBJ whole genome shotgun (WGS) entry which is preliminary data.</text>
</comment>
<reference evidence="3 4" key="1">
    <citation type="journal article" date="2015" name="Genome Biol. Evol.">
        <title>Comparative Genomics of a Bacterivorous Green Alga Reveals Evolutionary Causalities and Consequences of Phago-Mixotrophic Mode of Nutrition.</title>
        <authorList>
            <person name="Burns J.A."/>
            <person name="Paasch A."/>
            <person name="Narechania A."/>
            <person name="Kim E."/>
        </authorList>
    </citation>
    <scope>NUCLEOTIDE SEQUENCE [LARGE SCALE GENOMIC DNA]</scope>
    <source>
        <strain evidence="3 4">PLY_AMNH</strain>
    </source>
</reference>
<evidence type="ECO:0000256" key="2">
    <source>
        <dbReference type="SAM" id="SignalP"/>
    </source>
</evidence>
<dbReference type="PANTHER" id="PTHR47179">
    <property type="entry name" value="E3 UBIQUITIN-PROTEIN LIGASE SIS3"/>
    <property type="match status" value="1"/>
</dbReference>
<protein>
    <submittedName>
        <fullName evidence="3">Uncharacterized protein</fullName>
    </submittedName>
</protein>
<feature type="transmembrane region" description="Helical" evidence="1">
    <location>
        <begin position="117"/>
        <end position="143"/>
    </location>
</feature>
<proteinExistence type="predicted"/>
<dbReference type="GO" id="GO:0004842">
    <property type="term" value="F:ubiquitin-protein transferase activity"/>
    <property type="evidence" value="ECO:0007669"/>
    <property type="project" value="InterPro"/>
</dbReference>
<keyword evidence="4" id="KW-1185">Reference proteome</keyword>
<feature type="non-terminal residue" evidence="3">
    <location>
        <position position="196"/>
    </location>
</feature>
<keyword evidence="1" id="KW-0812">Transmembrane</keyword>
<accession>A0AAE0GPQ2</accession>
<feature type="signal peptide" evidence="2">
    <location>
        <begin position="1"/>
        <end position="22"/>
    </location>
</feature>
<dbReference type="GO" id="GO:0010182">
    <property type="term" value="P:sugar mediated signaling pathway"/>
    <property type="evidence" value="ECO:0007669"/>
    <property type="project" value="InterPro"/>
</dbReference>
<keyword evidence="1" id="KW-1133">Transmembrane helix</keyword>
<keyword evidence="1" id="KW-0472">Membrane</keyword>
<gene>
    <name evidence="3" type="ORF">CYMTET_10402</name>
</gene>
<dbReference type="PANTHER" id="PTHR47179:SF1">
    <property type="entry name" value="E3 UBIQUITIN-PROTEIN LIGASE SIS3"/>
    <property type="match status" value="1"/>
</dbReference>
<feature type="chain" id="PRO_5042253226" evidence="2">
    <location>
        <begin position="23"/>
        <end position="196"/>
    </location>
</feature>
<evidence type="ECO:0000313" key="4">
    <source>
        <dbReference type="Proteomes" id="UP001190700"/>
    </source>
</evidence>
<evidence type="ECO:0000313" key="3">
    <source>
        <dbReference type="EMBL" id="KAK3281831.1"/>
    </source>
</evidence>
<sequence length="196" mass="22010">MECKWHTSILLSILLTSVIVVASEWSSYKGCKDPLQLWIVVDYALVIVFRLAQFGFTFFVAVNVDEASSAELEGRVRIWYLCTGVMVTIYTIICIWTVVGSIWFAHSGHCLPETGQAWGFVMWLTLSYAGLCGLAAVPVAKWLSWRTMRLRNQQFGSPRIVGELQLMHEVAMLSFGFPRRQAVANPLEATTTPSVQ</sequence>
<dbReference type="InterPro" id="IPR044793">
    <property type="entry name" value="SIS3"/>
</dbReference>
<organism evidence="3 4">
    <name type="scientific">Cymbomonas tetramitiformis</name>
    <dbReference type="NCBI Taxonomy" id="36881"/>
    <lineage>
        <taxon>Eukaryota</taxon>
        <taxon>Viridiplantae</taxon>
        <taxon>Chlorophyta</taxon>
        <taxon>Pyramimonadophyceae</taxon>
        <taxon>Pyramimonadales</taxon>
        <taxon>Pyramimonadaceae</taxon>
        <taxon>Cymbomonas</taxon>
    </lineage>
</organism>
<dbReference type="Proteomes" id="UP001190700">
    <property type="component" value="Unassembled WGS sequence"/>
</dbReference>
<evidence type="ECO:0000256" key="1">
    <source>
        <dbReference type="SAM" id="Phobius"/>
    </source>
</evidence>